<dbReference type="InterPro" id="IPR007420">
    <property type="entry name" value="DUF465"/>
</dbReference>
<evidence type="ECO:0000313" key="2">
    <source>
        <dbReference type="EMBL" id="QUS41587.1"/>
    </source>
</evidence>
<protein>
    <submittedName>
        <fullName evidence="2">DUF465 domain-containing protein</fullName>
    </submittedName>
</protein>
<proteinExistence type="predicted"/>
<dbReference type="InterPro" id="IPR038444">
    <property type="entry name" value="DUF465_sf"/>
</dbReference>
<keyword evidence="3" id="KW-1185">Reference proteome</keyword>
<accession>A0ABX8AE69</accession>
<sequence length="68" mass="7949">MNDDEDRELPAELARLQQEHRDLDAAIEALQHSPAPDLLRLQRLKKRKLQLRDRMSHISDQITPDIIA</sequence>
<keyword evidence="1" id="KW-0175">Coiled coil</keyword>
<dbReference type="Gene3D" id="6.10.280.50">
    <property type="match status" value="1"/>
</dbReference>
<dbReference type="Proteomes" id="UP000682843">
    <property type="component" value="Chromosome"/>
</dbReference>
<gene>
    <name evidence="2" type="ORF">RPMA_24105</name>
</gene>
<organism evidence="2 3">
    <name type="scientific">Tardiphaga alba</name>
    <dbReference type="NCBI Taxonomy" id="340268"/>
    <lineage>
        <taxon>Bacteria</taxon>
        <taxon>Pseudomonadati</taxon>
        <taxon>Pseudomonadota</taxon>
        <taxon>Alphaproteobacteria</taxon>
        <taxon>Hyphomicrobiales</taxon>
        <taxon>Nitrobacteraceae</taxon>
        <taxon>Tardiphaga</taxon>
    </lineage>
</organism>
<name>A0ABX8AE69_9BRAD</name>
<evidence type="ECO:0000256" key="1">
    <source>
        <dbReference type="SAM" id="Coils"/>
    </source>
</evidence>
<evidence type="ECO:0000313" key="3">
    <source>
        <dbReference type="Proteomes" id="UP000682843"/>
    </source>
</evidence>
<dbReference type="EMBL" id="CP036498">
    <property type="protein sequence ID" value="QUS41587.1"/>
    <property type="molecule type" value="Genomic_DNA"/>
</dbReference>
<dbReference type="RefSeq" id="WP_211910228.1">
    <property type="nucleotide sequence ID" value="NZ_CP036498.1"/>
</dbReference>
<dbReference type="Pfam" id="PF04325">
    <property type="entry name" value="DUF465"/>
    <property type="match status" value="1"/>
</dbReference>
<reference evidence="2 3" key="1">
    <citation type="submission" date="2019-02" db="EMBL/GenBank/DDBJ databases">
        <title>Emended description of the genus Rhodopseudomonas and description of Rhodopseudomonas albus sp. nov., a non-phototrophic, heavy-metal-tolerant bacterium isolated from garden soil.</title>
        <authorList>
            <person name="Bao Z."/>
            <person name="Cao W.W."/>
            <person name="Sato Y."/>
            <person name="Nishizawa T."/>
            <person name="Zhao J."/>
            <person name="Guo Y."/>
            <person name="Ohta H."/>
        </authorList>
    </citation>
    <scope>NUCLEOTIDE SEQUENCE [LARGE SCALE GENOMIC DNA]</scope>
    <source>
        <strain evidence="2 3">SK50-23</strain>
    </source>
</reference>
<feature type="coiled-coil region" evidence="1">
    <location>
        <begin position="13"/>
        <end position="61"/>
    </location>
</feature>